<keyword evidence="3 5" id="KW-0687">Ribonucleoprotein</keyword>
<dbReference type="Pfam" id="PF03947">
    <property type="entry name" value="Ribosomal_L2_C"/>
    <property type="match status" value="1"/>
</dbReference>
<dbReference type="InterPro" id="IPR008991">
    <property type="entry name" value="Translation_prot_SH3-like_sf"/>
</dbReference>
<evidence type="ECO:0000259" key="7">
    <source>
        <dbReference type="SMART" id="SM01382"/>
    </source>
</evidence>
<dbReference type="InterPro" id="IPR002171">
    <property type="entry name" value="Ribosomal_uL2"/>
</dbReference>
<keyword evidence="5" id="KW-0699">rRNA-binding</keyword>
<dbReference type="InterPro" id="IPR014726">
    <property type="entry name" value="Ribosomal_uL2_dom3"/>
</dbReference>
<evidence type="ECO:0000256" key="1">
    <source>
        <dbReference type="ARBA" id="ARBA00005636"/>
    </source>
</evidence>
<feature type="region of interest" description="Disordered" evidence="6">
    <location>
        <begin position="221"/>
        <end position="263"/>
    </location>
</feature>
<dbReference type="GO" id="GO:0016740">
    <property type="term" value="F:transferase activity"/>
    <property type="evidence" value="ECO:0007669"/>
    <property type="project" value="InterPro"/>
</dbReference>
<dbReference type="Gene3D" id="2.40.50.140">
    <property type="entry name" value="Nucleic acid-binding proteins"/>
    <property type="match status" value="1"/>
</dbReference>
<dbReference type="InterPro" id="IPR022666">
    <property type="entry name" value="Ribosomal_uL2_RNA-bd_dom"/>
</dbReference>
<dbReference type="GO" id="GO:0003735">
    <property type="term" value="F:structural constituent of ribosome"/>
    <property type="evidence" value="ECO:0007669"/>
    <property type="project" value="InterPro"/>
</dbReference>
<comment type="similarity">
    <text evidence="1 5">Belongs to the universal ribosomal protein uL2 family.</text>
</comment>
<dbReference type="PANTHER" id="PTHR13691">
    <property type="entry name" value="RIBOSOMAL PROTEIN L2"/>
    <property type="match status" value="1"/>
</dbReference>
<dbReference type="NCBIfam" id="TIGR01171">
    <property type="entry name" value="rplB_bact"/>
    <property type="match status" value="1"/>
</dbReference>
<dbReference type="AlphaFoldDB" id="A0A2G9ZK05"/>
<dbReference type="Gene3D" id="4.10.950.10">
    <property type="entry name" value="Ribosomal protein L2, domain 3"/>
    <property type="match status" value="1"/>
</dbReference>
<organism evidence="9 10">
    <name type="scientific">Candidatus Falkowbacteria bacterium CG23_combo_of_CG06-09_8_20_14_all_49_15</name>
    <dbReference type="NCBI Taxonomy" id="1974572"/>
    <lineage>
        <taxon>Bacteria</taxon>
        <taxon>Candidatus Falkowiibacteriota</taxon>
    </lineage>
</organism>
<accession>A0A2G9ZK05</accession>
<dbReference type="GO" id="GO:0002181">
    <property type="term" value="P:cytoplasmic translation"/>
    <property type="evidence" value="ECO:0007669"/>
    <property type="project" value="TreeGrafter"/>
</dbReference>
<proteinExistence type="inferred from homology"/>
<protein>
    <recommendedName>
        <fullName evidence="4 5">Large ribosomal subunit protein uL2</fullName>
    </recommendedName>
</protein>
<dbReference type="FunFam" id="4.10.950.10:FF:000001">
    <property type="entry name" value="50S ribosomal protein L2"/>
    <property type="match status" value="1"/>
</dbReference>
<feature type="domain" description="Large ribosomal subunit protein uL2 C-terminal" evidence="7">
    <location>
        <begin position="125"/>
        <end position="254"/>
    </location>
</feature>
<sequence>MGIIKAKPTSPGRRAASYDDFADISNVSPHKKLLLAKKSQGGRNNQGKITVRHRGGGVKRYIRIIDFKRDKFGIPAKVASIEYDPNRGARIALLFYRDGEKRYIIAPDKLVCQAPVMSAREKIDFLPGNAMPLKFILPGMPIHNVELQPGRGGRLCRGAGNAAQVMGIEGKYAQIKLPSGEVRLVSKDCLAVIGQVSNPDRRLLKIGKAGRRRYLGFRPTVRGSAMNPVDHPHGGGEGNQPIGLKSPKTPWGKKAYGVRTRKDKKYSNKYILARRKNKTKR</sequence>
<evidence type="ECO:0000256" key="6">
    <source>
        <dbReference type="SAM" id="MobiDB-lite"/>
    </source>
</evidence>
<dbReference type="InterPro" id="IPR022671">
    <property type="entry name" value="Ribosomal_uL2_CS"/>
</dbReference>
<dbReference type="InterPro" id="IPR005880">
    <property type="entry name" value="Ribosomal_uL2_bac/org-type"/>
</dbReference>
<dbReference type="SUPFAM" id="SSF50249">
    <property type="entry name" value="Nucleic acid-binding proteins"/>
    <property type="match status" value="1"/>
</dbReference>
<evidence type="ECO:0000256" key="4">
    <source>
        <dbReference type="ARBA" id="ARBA00035242"/>
    </source>
</evidence>
<keyword evidence="5" id="KW-0694">RNA-binding</keyword>
<reference evidence="9 10" key="1">
    <citation type="submission" date="2017-09" db="EMBL/GenBank/DDBJ databases">
        <title>Depth-based differentiation of microbial function through sediment-hosted aquifers and enrichment of novel symbionts in the deep terrestrial subsurface.</title>
        <authorList>
            <person name="Probst A.J."/>
            <person name="Ladd B."/>
            <person name="Jarett J.K."/>
            <person name="Geller-Mcgrath D.E."/>
            <person name="Sieber C.M."/>
            <person name="Emerson J.B."/>
            <person name="Anantharaman K."/>
            <person name="Thomas B.C."/>
            <person name="Malmstrom R."/>
            <person name="Stieglmeier M."/>
            <person name="Klingl A."/>
            <person name="Woyke T."/>
            <person name="Ryan C.M."/>
            <person name="Banfield J.F."/>
        </authorList>
    </citation>
    <scope>NUCLEOTIDE SEQUENCE [LARGE SCALE GENOMIC DNA]</scope>
    <source>
        <strain evidence="9">CG23_combo_of_CG06-09_8_20_14_all_49_15</strain>
    </source>
</reference>
<comment type="caution">
    <text evidence="9">The sequence shown here is derived from an EMBL/GenBank/DDBJ whole genome shotgun (WGS) entry which is preliminary data.</text>
</comment>
<dbReference type="SUPFAM" id="SSF50104">
    <property type="entry name" value="Translation proteins SH3-like domain"/>
    <property type="match status" value="1"/>
</dbReference>
<dbReference type="GO" id="GO:0019843">
    <property type="term" value="F:rRNA binding"/>
    <property type="evidence" value="ECO:0007669"/>
    <property type="project" value="UniProtKB-UniRule"/>
</dbReference>
<name>A0A2G9ZK05_9BACT</name>
<keyword evidence="2 5" id="KW-0689">Ribosomal protein</keyword>
<dbReference type="PROSITE" id="PS00467">
    <property type="entry name" value="RIBOSOMAL_L2"/>
    <property type="match status" value="1"/>
</dbReference>
<evidence type="ECO:0000313" key="9">
    <source>
        <dbReference type="EMBL" id="PIP33484.1"/>
    </source>
</evidence>
<dbReference type="Pfam" id="PF00181">
    <property type="entry name" value="Ribosomal_L2_N"/>
    <property type="match status" value="1"/>
</dbReference>
<dbReference type="HAMAP" id="MF_01320_B">
    <property type="entry name" value="Ribosomal_uL2_B"/>
    <property type="match status" value="1"/>
</dbReference>
<gene>
    <name evidence="5" type="primary">rplB</name>
    <name evidence="9" type="ORF">COX22_04170</name>
</gene>
<dbReference type="PANTHER" id="PTHR13691:SF5">
    <property type="entry name" value="LARGE RIBOSOMAL SUBUNIT PROTEIN UL2M"/>
    <property type="match status" value="1"/>
</dbReference>
<evidence type="ECO:0000259" key="8">
    <source>
        <dbReference type="SMART" id="SM01383"/>
    </source>
</evidence>
<dbReference type="FunFam" id="2.30.30.30:FF:000001">
    <property type="entry name" value="50S ribosomal protein L2"/>
    <property type="match status" value="1"/>
</dbReference>
<dbReference type="InterPro" id="IPR022669">
    <property type="entry name" value="Ribosomal_uL2_C"/>
</dbReference>
<evidence type="ECO:0000256" key="2">
    <source>
        <dbReference type="ARBA" id="ARBA00022980"/>
    </source>
</evidence>
<dbReference type="SMART" id="SM01383">
    <property type="entry name" value="Ribosomal_L2"/>
    <property type="match status" value="1"/>
</dbReference>
<dbReference type="InterPro" id="IPR012340">
    <property type="entry name" value="NA-bd_OB-fold"/>
</dbReference>
<comment type="function">
    <text evidence="5">One of the primary rRNA binding proteins. Required for association of the 30S and 50S subunits to form the 70S ribosome, for tRNA binding and peptide bond formation. It has been suggested to have peptidyltransferase activity; this is somewhat controversial. Makes several contacts with the 16S rRNA in the 70S ribosome.</text>
</comment>
<dbReference type="Proteomes" id="UP000230729">
    <property type="component" value="Unassembled WGS sequence"/>
</dbReference>
<dbReference type="Gene3D" id="2.30.30.30">
    <property type="match status" value="1"/>
</dbReference>
<evidence type="ECO:0000313" key="10">
    <source>
        <dbReference type="Proteomes" id="UP000230729"/>
    </source>
</evidence>
<dbReference type="FunFam" id="2.40.50.140:FF:000003">
    <property type="entry name" value="50S ribosomal protein L2"/>
    <property type="match status" value="1"/>
</dbReference>
<dbReference type="GO" id="GO:0015934">
    <property type="term" value="C:large ribosomal subunit"/>
    <property type="evidence" value="ECO:0007669"/>
    <property type="project" value="InterPro"/>
</dbReference>
<evidence type="ECO:0000256" key="5">
    <source>
        <dbReference type="HAMAP-Rule" id="MF_01320"/>
    </source>
</evidence>
<comment type="subunit">
    <text evidence="5">Part of the 50S ribosomal subunit. Forms a bridge to the 30S subunit in the 70S ribosome.</text>
</comment>
<evidence type="ECO:0000256" key="3">
    <source>
        <dbReference type="ARBA" id="ARBA00023274"/>
    </source>
</evidence>
<feature type="domain" description="Large ribosomal subunit protein uL2 RNA-binding" evidence="8">
    <location>
        <begin position="42"/>
        <end position="118"/>
    </location>
</feature>
<dbReference type="SMART" id="SM01382">
    <property type="entry name" value="Ribosomal_L2_C"/>
    <property type="match status" value="1"/>
</dbReference>
<dbReference type="EMBL" id="PCSD01000097">
    <property type="protein sequence ID" value="PIP33484.1"/>
    <property type="molecule type" value="Genomic_DNA"/>
</dbReference>
<dbReference type="PIRSF" id="PIRSF002158">
    <property type="entry name" value="Ribosomal_L2"/>
    <property type="match status" value="1"/>
</dbReference>
<dbReference type="InterPro" id="IPR014722">
    <property type="entry name" value="Rib_uL2_dom2"/>
</dbReference>